<name>A0ACC2EG25_DIPCM</name>
<evidence type="ECO:0000313" key="2">
    <source>
        <dbReference type="Proteomes" id="UP001162992"/>
    </source>
</evidence>
<accession>A0ACC2EG25</accession>
<dbReference type="Proteomes" id="UP001162992">
    <property type="component" value="Chromosome 2"/>
</dbReference>
<evidence type="ECO:0000313" key="1">
    <source>
        <dbReference type="EMBL" id="KAJ7565292.1"/>
    </source>
</evidence>
<proteinExistence type="predicted"/>
<organism evidence="1 2">
    <name type="scientific">Diphasiastrum complanatum</name>
    <name type="common">Issler's clubmoss</name>
    <name type="synonym">Lycopodium complanatum</name>
    <dbReference type="NCBI Taxonomy" id="34168"/>
    <lineage>
        <taxon>Eukaryota</taxon>
        <taxon>Viridiplantae</taxon>
        <taxon>Streptophyta</taxon>
        <taxon>Embryophyta</taxon>
        <taxon>Tracheophyta</taxon>
        <taxon>Lycopodiopsida</taxon>
        <taxon>Lycopodiales</taxon>
        <taxon>Lycopodiaceae</taxon>
        <taxon>Lycopodioideae</taxon>
        <taxon>Diphasiastrum</taxon>
    </lineage>
</organism>
<gene>
    <name evidence="1" type="ORF">O6H91_02G055500</name>
</gene>
<sequence>MTSEGDSHSLRLYSPMKASTSGTHFDKGLNEPYMDRASNGSALLWASCAAGQLIGARALYRRGDGGAAMPLRAFLISTLLVGAGACSVVGVLDFSGLSEVHDFARLGRSIRKFLGKQPRVDP</sequence>
<reference evidence="2" key="1">
    <citation type="journal article" date="2024" name="Proc. Natl. Acad. Sci. U.S.A.">
        <title>Extraordinary preservation of gene collinearity over three hundred million years revealed in homosporous lycophytes.</title>
        <authorList>
            <person name="Li C."/>
            <person name="Wickell D."/>
            <person name="Kuo L.Y."/>
            <person name="Chen X."/>
            <person name="Nie B."/>
            <person name="Liao X."/>
            <person name="Peng D."/>
            <person name="Ji J."/>
            <person name="Jenkins J."/>
            <person name="Williams M."/>
            <person name="Shu S."/>
            <person name="Plott C."/>
            <person name="Barry K."/>
            <person name="Rajasekar S."/>
            <person name="Grimwood J."/>
            <person name="Han X."/>
            <person name="Sun S."/>
            <person name="Hou Z."/>
            <person name="He W."/>
            <person name="Dai G."/>
            <person name="Sun C."/>
            <person name="Schmutz J."/>
            <person name="Leebens-Mack J.H."/>
            <person name="Li F.W."/>
            <person name="Wang L."/>
        </authorList>
    </citation>
    <scope>NUCLEOTIDE SEQUENCE [LARGE SCALE GENOMIC DNA]</scope>
    <source>
        <strain evidence="2">cv. PW_Plant_1</strain>
    </source>
</reference>
<keyword evidence="2" id="KW-1185">Reference proteome</keyword>
<dbReference type="EMBL" id="CM055093">
    <property type="protein sequence ID" value="KAJ7565292.1"/>
    <property type="molecule type" value="Genomic_DNA"/>
</dbReference>
<protein>
    <submittedName>
        <fullName evidence="1">Uncharacterized protein</fullName>
    </submittedName>
</protein>
<comment type="caution">
    <text evidence="1">The sequence shown here is derived from an EMBL/GenBank/DDBJ whole genome shotgun (WGS) entry which is preliminary data.</text>
</comment>